<name>A0A6A3LTM8_9STRA</name>
<gene>
    <name evidence="1" type="ORF">PF011_g4918</name>
</gene>
<dbReference type="AlphaFoldDB" id="A0A6A3LTM8"/>
<sequence>MMIGENHNYTRHPGSKTQKCPVHFEGMSLEATGISLNETSLNATYDVEWVSEDGGLSSNWFDEAVKKRFQRQS</sequence>
<organism evidence="1 2">
    <name type="scientific">Phytophthora fragariae</name>
    <dbReference type="NCBI Taxonomy" id="53985"/>
    <lineage>
        <taxon>Eukaryota</taxon>
        <taxon>Sar</taxon>
        <taxon>Stramenopiles</taxon>
        <taxon>Oomycota</taxon>
        <taxon>Peronosporomycetes</taxon>
        <taxon>Peronosporales</taxon>
        <taxon>Peronosporaceae</taxon>
        <taxon>Phytophthora</taxon>
    </lineage>
</organism>
<evidence type="ECO:0000313" key="1">
    <source>
        <dbReference type="EMBL" id="KAE9021485.1"/>
    </source>
</evidence>
<evidence type="ECO:0000313" key="2">
    <source>
        <dbReference type="Proteomes" id="UP000460718"/>
    </source>
</evidence>
<protein>
    <submittedName>
        <fullName evidence="1">Uncharacterized protein</fullName>
    </submittedName>
</protein>
<dbReference type="Proteomes" id="UP000460718">
    <property type="component" value="Unassembled WGS sequence"/>
</dbReference>
<accession>A0A6A3LTM8</accession>
<comment type="caution">
    <text evidence="1">The sequence shown here is derived from an EMBL/GenBank/DDBJ whole genome shotgun (WGS) entry which is preliminary data.</text>
</comment>
<proteinExistence type="predicted"/>
<reference evidence="1 2" key="1">
    <citation type="submission" date="2018-09" db="EMBL/GenBank/DDBJ databases">
        <title>Genomic investigation of the strawberry pathogen Phytophthora fragariae indicates pathogenicity is determined by transcriptional variation in three key races.</title>
        <authorList>
            <person name="Adams T.M."/>
            <person name="Armitage A.D."/>
            <person name="Sobczyk M.K."/>
            <person name="Bates H.J."/>
            <person name="Dunwell J.M."/>
            <person name="Nellist C.F."/>
            <person name="Harrison R.J."/>
        </authorList>
    </citation>
    <scope>NUCLEOTIDE SEQUENCE [LARGE SCALE GENOMIC DNA]</scope>
    <source>
        <strain evidence="1 2">SCRP245</strain>
    </source>
</reference>
<dbReference type="EMBL" id="QXFW01000184">
    <property type="protein sequence ID" value="KAE9021485.1"/>
    <property type="molecule type" value="Genomic_DNA"/>
</dbReference>